<dbReference type="OrthoDB" id="9979965at2759"/>
<feature type="domain" description="BTB" evidence="1">
    <location>
        <begin position="26"/>
        <end position="88"/>
    </location>
</feature>
<name>A0A9N8HAQ8_9STRA</name>
<dbReference type="PROSITE" id="PS50097">
    <property type="entry name" value="BTB"/>
    <property type="match status" value="1"/>
</dbReference>
<protein>
    <recommendedName>
        <fullName evidence="1">BTB domain-containing protein</fullName>
    </recommendedName>
</protein>
<dbReference type="Proteomes" id="UP001153069">
    <property type="component" value="Unassembled WGS sequence"/>
</dbReference>
<dbReference type="PANTHER" id="PTHR24410:SF23">
    <property type="entry name" value="BTB DOMAIN-CONTAINING PROTEIN-RELATED"/>
    <property type="match status" value="1"/>
</dbReference>
<dbReference type="EMBL" id="CAICTM010000233">
    <property type="protein sequence ID" value="CAB9505525.1"/>
    <property type="molecule type" value="Genomic_DNA"/>
</dbReference>
<sequence>MNNNNTDKEVPLGKVLSIFLTDDGLKDVTLITSDGELVRANHYVLSARSVVFRRLLRGNYFSEATNLEVDVGFPGSIMRDIVEYSHTDTCASLSWNNNSNNNTNKQSPLEEWHAEKEHVETLVGLSGAAMYYNLPSLAKKIETNLTQHLRRTPSLSLAVLAACRKGGPSIPVELVECAMASVRRNKSALFDEKAVACVNDSLVKEILKDKDLKIDEYDLFMFLTQWMERSPKDRESVAKDLSINIRLEKINPEDLHSSVSSSGLFAPDEIHEAYRKQALEAQQSNHAFQIPSFQQTKSIAWRKLHSVSLWVSSNSS</sequence>
<dbReference type="InterPro" id="IPR011705">
    <property type="entry name" value="BACK"/>
</dbReference>
<dbReference type="CDD" id="cd18186">
    <property type="entry name" value="BTB_POZ_ZBTB_KLHL-like"/>
    <property type="match status" value="1"/>
</dbReference>
<dbReference type="PANTHER" id="PTHR24410">
    <property type="entry name" value="HL07962P-RELATED"/>
    <property type="match status" value="1"/>
</dbReference>
<dbReference type="Gene3D" id="3.30.710.10">
    <property type="entry name" value="Potassium Channel Kv1.1, Chain A"/>
    <property type="match status" value="1"/>
</dbReference>
<dbReference type="InterPro" id="IPR051481">
    <property type="entry name" value="BTB-POZ/Galectin-3-binding"/>
</dbReference>
<evidence type="ECO:0000313" key="2">
    <source>
        <dbReference type="EMBL" id="CAB9505525.1"/>
    </source>
</evidence>
<evidence type="ECO:0000313" key="3">
    <source>
        <dbReference type="Proteomes" id="UP001153069"/>
    </source>
</evidence>
<proteinExistence type="predicted"/>
<reference evidence="2" key="1">
    <citation type="submission" date="2020-06" db="EMBL/GenBank/DDBJ databases">
        <authorList>
            <consortium name="Plant Systems Biology data submission"/>
        </authorList>
    </citation>
    <scope>NUCLEOTIDE SEQUENCE</scope>
    <source>
        <strain evidence="2">D6</strain>
    </source>
</reference>
<keyword evidence="3" id="KW-1185">Reference proteome</keyword>
<comment type="caution">
    <text evidence="2">The sequence shown here is derived from an EMBL/GenBank/DDBJ whole genome shotgun (WGS) entry which is preliminary data.</text>
</comment>
<dbReference type="Pfam" id="PF00651">
    <property type="entry name" value="BTB"/>
    <property type="match status" value="1"/>
</dbReference>
<dbReference type="AlphaFoldDB" id="A0A9N8HAQ8"/>
<dbReference type="Pfam" id="PF07707">
    <property type="entry name" value="BACK"/>
    <property type="match status" value="1"/>
</dbReference>
<evidence type="ECO:0000259" key="1">
    <source>
        <dbReference type="PROSITE" id="PS50097"/>
    </source>
</evidence>
<organism evidence="2 3">
    <name type="scientific">Seminavis robusta</name>
    <dbReference type="NCBI Taxonomy" id="568900"/>
    <lineage>
        <taxon>Eukaryota</taxon>
        <taxon>Sar</taxon>
        <taxon>Stramenopiles</taxon>
        <taxon>Ochrophyta</taxon>
        <taxon>Bacillariophyta</taxon>
        <taxon>Bacillariophyceae</taxon>
        <taxon>Bacillariophycidae</taxon>
        <taxon>Naviculales</taxon>
        <taxon>Naviculaceae</taxon>
        <taxon>Seminavis</taxon>
    </lineage>
</organism>
<dbReference type="InterPro" id="IPR011333">
    <property type="entry name" value="SKP1/BTB/POZ_sf"/>
</dbReference>
<dbReference type="SUPFAM" id="SSF54695">
    <property type="entry name" value="POZ domain"/>
    <property type="match status" value="1"/>
</dbReference>
<dbReference type="Gene3D" id="1.25.40.420">
    <property type="match status" value="1"/>
</dbReference>
<dbReference type="InterPro" id="IPR000210">
    <property type="entry name" value="BTB/POZ_dom"/>
</dbReference>
<dbReference type="SMART" id="SM00225">
    <property type="entry name" value="BTB"/>
    <property type="match status" value="1"/>
</dbReference>
<accession>A0A9N8HAQ8</accession>
<gene>
    <name evidence="2" type="ORF">SEMRO_234_G094440.1</name>
</gene>